<keyword evidence="5" id="KW-1185">Reference proteome</keyword>
<reference evidence="4 5" key="1">
    <citation type="submission" date="2022-10" db="EMBL/GenBank/DDBJ databases">
        <title>Alteromonas sp. chi3 Genome sequencing.</title>
        <authorList>
            <person name="Park S."/>
        </authorList>
    </citation>
    <scope>NUCLEOTIDE SEQUENCE [LARGE SCALE GENOMIC DNA]</scope>
    <source>
        <strain evidence="5">chi3</strain>
    </source>
</reference>
<dbReference type="InterPro" id="IPR001638">
    <property type="entry name" value="Solute-binding_3/MltF_N"/>
</dbReference>
<proteinExistence type="inferred from homology"/>
<dbReference type="EMBL" id="JAQQXP010000001">
    <property type="protein sequence ID" value="MDC8830430.1"/>
    <property type="molecule type" value="Genomic_DNA"/>
</dbReference>
<keyword evidence="2" id="KW-0732">Signal</keyword>
<dbReference type="SUPFAM" id="SSF53850">
    <property type="entry name" value="Periplasmic binding protein-like II"/>
    <property type="match status" value="1"/>
</dbReference>
<protein>
    <submittedName>
        <fullName evidence="4">Transporter substrate-binding domain-containing protein</fullName>
    </submittedName>
</protein>
<dbReference type="Proteomes" id="UP001218788">
    <property type="component" value="Unassembled WGS sequence"/>
</dbReference>
<evidence type="ECO:0000259" key="3">
    <source>
        <dbReference type="Pfam" id="PF00497"/>
    </source>
</evidence>
<dbReference type="RefSeq" id="WP_273639269.1">
    <property type="nucleotide sequence ID" value="NZ_JAQQXP010000001.1"/>
</dbReference>
<evidence type="ECO:0000256" key="2">
    <source>
        <dbReference type="ARBA" id="ARBA00022729"/>
    </source>
</evidence>
<dbReference type="PANTHER" id="PTHR35936:SF35">
    <property type="entry name" value="L-CYSTINE-BINDING PROTEIN TCYJ"/>
    <property type="match status" value="1"/>
</dbReference>
<dbReference type="Pfam" id="PF00497">
    <property type="entry name" value="SBP_bac_3"/>
    <property type="match status" value="1"/>
</dbReference>
<sequence>MTLLVFSSFVWAKETLTYDASGSGAWYPYSIVKDDGTVEGVLPDVVDYVLNAAGLEGQQVNFPAKRTQRIFDSGLIDFDFTSPAWLPADKDTTGFTFSDPIMPIREHIIYLKGTTLPSGILTEQQRNKPNIGVVRGYLFHDEHMFHRVDFRSEKEIVQALLFNRIRWGISGDLTALYWARELGAKLTLGPVHSDAQLHIRIQKDKAYLLPRINDAISMLKQSGRLQQILDRYSTKAVAELAPDTSAKH</sequence>
<evidence type="ECO:0000313" key="4">
    <source>
        <dbReference type="EMBL" id="MDC8830430.1"/>
    </source>
</evidence>
<organism evidence="4 5">
    <name type="scientific">Alteromonas gilva</name>
    <dbReference type="NCBI Taxonomy" id="2987522"/>
    <lineage>
        <taxon>Bacteria</taxon>
        <taxon>Pseudomonadati</taxon>
        <taxon>Pseudomonadota</taxon>
        <taxon>Gammaproteobacteria</taxon>
        <taxon>Alteromonadales</taxon>
        <taxon>Alteromonadaceae</taxon>
        <taxon>Alteromonas/Salinimonas group</taxon>
        <taxon>Alteromonas</taxon>
    </lineage>
</organism>
<evidence type="ECO:0000313" key="5">
    <source>
        <dbReference type="Proteomes" id="UP001218788"/>
    </source>
</evidence>
<gene>
    <name evidence="4" type="ORF">OIK42_06585</name>
</gene>
<name>A0ABT5L089_9ALTE</name>
<feature type="domain" description="Solute-binding protein family 3/N-terminal" evidence="3">
    <location>
        <begin position="24"/>
        <end position="233"/>
    </location>
</feature>
<comment type="similarity">
    <text evidence="1">Belongs to the bacterial solute-binding protein 3 family.</text>
</comment>
<dbReference type="Gene3D" id="3.40.190.10">
    <property type="entry name" value="Periplasmic binding protein-like II"/>
    <property type="match status" value="2"/>
</dbReference>
<dbReference type="PANTHER" id="PTHR35936">
    <property type="entry name" value="MEMBRANE-BOUND LYTIC MUREIN TRANSGLYCOSYLASE F"/>
    <property type="match status" value="1"/>
</dbReference>
<comment type="caution">
    <text evidence="4">The sequence shown here is derived from an EMBL/GenBank/DDBJ whole genome shotgun (WGS) entry which is preliminary data.</text>
</comment>
<evidence type="ECO:0000256" key="1">
    <source>
        <dbReference type="ARBA" id="ARBA00010333"/>
    </source>
</evidence>
<accession>A0ABT5L089</accession>